<organism evidence="1 2">
    <name type="scientific">Boeremia exigua</name>
    <dbReference type="NCBI Taxonomy" id="749465"/>
    <lineage>
        <taxon>Eukaryota</taxon>
        <taxon>Fungi</taxon>
        <taxon>Dikarya</taxon>
        <taxon>Ascomycota</taxon>
        <taxon>Pezizomycotina</taxon>
        <taxon>Dothideomycetes</taxon>
        <taxon>Pleosporomycetidae</taxon>
        <taxon>Pleosporales</taxon>
        <taxon>Pleosporineae</taxon>
        <taxon>Didymellaceae</taxon>
        <taxon>Boeremia</taxon>
    </lineage>
</organism>
<proteinExistence type="predicted"/>
<gene>
    <name evidence="1" type="ORF">OPT61_g6880</name>
</gene>
<evidence type="ECO:0000313" key="1">
    <source>
        <dbReference type="EMBL" id="KAJ8110221.1"/>
    </source>
</evidence>
<dbReference type="EMBL" id="JAPHNI010000522">
    <property type="protein sequence ID" value="KAJ8110221.1"/>
    <property type="molecule type" value="Genomic_DNA"/>
</dbReference>
<reference evidence="1" key="1">
    <citation type="submission" date="2022-11" db="EMBL/GenBank/DDBJ databases">
        <title>Genome Sequence of Boeremia exigua.</title>
        <authorList>
            <person name="Buettner E."/>
        </authorList>
    </citation>
    <scope>NUCLEOTIDE SEQUENCE</scope>
    <source>
        <strain evidence="1">CU02</strain>
    </source>
</reference>
<dbReference type="Proteomes" id="UP001153331">
    <property type="component" value="Unassembled WGS sequence"/>
</dbReference>
<evidence type="ECO:0000313" key="2">
    <source>
        <dbReference type="Proteomes" id="UP001153331"/>
    </source>
</evidence>
<protein>
    <submittedName>
        <fullName evidence="1">Uncharacterized protein</fullName>
    </submittedName>
</protein>
<accession>A0ACC2I5Y0</accession>
<sequence length="342" mass="38521">MPSTSCQPSLLQKTHEERRCIAVRFRVLSGKCPTTWAGVDPDAVDDSRWNASRVETGPATAAGLLQLRVVLYVHVQWTAVPRSTRTPSHEDENLRGATLAGIGFVSRLLYVQRTQRLKPLTLHLAVHLLDRILAERHLEHSEDSFHLLVTIPVKIASDYNEDARFRLERIWLGSQAWYEQENEQVSAVLGRRLNWPGPFMFLDEYLASTVCSRSDVSTLRALAAFLLEASLFNETMVSQLPSVVAAAAYYVAVAMLEGAPWTPDMERVSKHSFLDVYPVMQSLCRSYGEDCRFVVALDESVQEMADFAMIKLAKGFVVSLVMTPVSAGSREEMQRQLTRHRL</sequence>
<name>A0ACC2I5Y0_9PLEO</name>
<comment type="caution">
    <text evidence="1">The sequence shown here is derived from an EMBL/GenBank/DDBJ whole genome shotgun (WGS) entry which is preliminary data.</text>
</comment>
<keyword evidence="2" id="KW-1185">Reference proteome</keyword>